<protein>
    <submittedName>
        <fullName evidence="2">Uncharacterized protein</fullName>
    </submittedName>
</protein>
<evidence type="ECO:0000313" key="2">
    <source>
        <dbReference type="EMBL" id="KNE95109.1"/>
    </source>
</evidence>
<dbReference type="EMBL" id="AJIL01000103">
    <property type="protein sequence ID" value="KNE95109.1"/>
    <property type="molecule type" value="Genomic_DNA"/>
</dbReference>
<dbReference type="Proteomes" id="UP000054564">
    <property type="component" value="Unassembled WGS sequence"/>
</dbReference>
<keyword evidence="3" id="KW-1185">Reference proteome</keyword>
<sequence>MSNTTNNTTQSMINSYLNSASHNQGSPDTIHSSQDKETSLEDSSSSSSESESLPCDGLSLLSSPAPTAVVPFKCIVSYSLQLEDRKRGQKPTWKPAKSPATTKMYIDIDPNKQSFKEFEIAAADMCNTILCGISLMIGKGGKKNIPKIDWQVFIPNNKGGIHPKSRPLHLESEANYRGWVKLIAKKNLPREGGIFLMRLEAAAAKSGTSHQAGNHDNSEEDDSDNEGLTIEEIPKRYSTDNEGLTIEEIPKRYSIDSEKIRIWATALLERKKGVLIDSPPSELQYKVRQKASVAAEPAPPPKTIAMNAALTAFLQVAANNRAQLMANRTATHLAPFNPPGMNGNHTLEVYLTFIGRVPPEAGRVSRILRRKGFISYRSFASSNLNNEYLTAMELPLDLVICLRDSVSGFFNHLNTNVV</sequence>
<accession>A0A0L0V802</accession>
<reference evidence="3" key="1">
    <citation type="submission" date="2014-03" db="EMBL/GenBank/DDBJ databases">
        <title>The Genome Sequence of Puccinia striiformis f. sp. tritici PST-78.</title>
        <authorList>
            <consortium name="The Broad Institute Genome Sequencing Platform"/>
            <person name="Cuomo C."/>
            <person name="Hulbert S."/>
            <person name="Chen X."/>
            <person name="Walker B."/>
            <person name="Young S.K."/>
            <person name="Zeng Q."/>
            <person name="Gargeya S."/>
            <person name="Fitzgerald M."/>
            <person name="Haas B."/>
            <person name="Abouelleil A."/>
            <person name="Alvarado L."/>
            <person name="Arachchi H.M."/>
            <person name="Berlin A.M."/>
            <person name="Chapman S.B."/>
            <person name="Goldberg J."/>
            <person name="Griggs A."/>
            <person name="Gujja S."/>
            <person name="Hansen M."/>
            <person name="Howarth C."/>
            <person name="Imamovic A."/>
            <person name="Larimer J."/>
            <person name="McCowan C."/>
            <person name="Montmayeur A."/>
            <person name="Murphy C."/>
            <person name="Neiman D."/>
            <person name="Pearson M."/>
            <person name="Priest M."/>
            <person name="Roberts A."/>
            <person name="Saif S."/>
            <person name="Shea T."/>
            <person name="Sisk P."/>
            <person name="Sykes S."/>
            <person name="Wortman J."/>
            <person name="Nusbaum C."/>
            <person name="Birren B."/>
        </authorList>
    </citation>
    <scope>NUCLEOTIDE SEQUENCE [LARGE SCALE GENOMIC DNA]</scope>
    <source>
        <strain evidence="3">race PST-78</strain>
    </source>
</reference>
<feature type="compositionally biased region" description="Polar residues" evidence="1">
    <location>
        <begin position="206"/>
        <end position="215"/>
    </location>
</feature>
<feature type="region of interest" description="Disordered" evidence="1">
    <location>
        <begin position="206"/>
        <end position="234"/>
    </location>
</feature>
<comment type="caution">
    <text evidence="2">The sequence shown here is derived from an EMBL/GenBank/DDBJ whole genome shotgun (WGS) entry which is preliminary data.</text>
</comment>
<dbReference type="AlphaFoldDB" id="A0A0L0V802"/>
<feature type="region of interest" description="Disordered" evidence="1">
    <location>
        <begin position="1"/>
        <end position="55"/>
    </location>
</feature>
<dbReference type="OrthoDB" id="2497575at2759"/>
<feature type="compositionally biased region" description="Polar residues" evidence="1">
    <location>
        <begin position="10"/>
        <end position="32"/>
    </location>
</feature>
<gene>
    <name evidence="2" type="ORF">PSTG_11586</name>
</gene>
<organism evidence="2 3">
    <name type="scientific">Puccinia striiformis f. sp. tritici PST-78</name>
    <dbReference type="NCBI Taxonomy" id="1165861"/>
    <lineage>
        <taxon>Eukaryota</taxon>
        <taxon>Fungi</taxon>
        <taxon>Dikarya</taxon>
        <taxon>Basidiomycota</taxon>
        <taxon>Pucciniomycotina</taxon>
        <taxon>Pucciniomycetes</taxon>
        <taxon>Pucciniales</taxon>
        <taxon>Pucciniaceae</taxon>
        <taxon>Puccinia</taxon>
    </lineage>
</organism>
<proteinExistence type="predicted"/>
<evidence type="ECO:0000313" key="3">
    <source>
        <dbReference type="Proteomes" id="UP000054564"/>
    </source>
</evidence>
<evidence type="ECO:0000256" key="1">
    <source>
        <dbReference type="SAM" id="MobiDB-lite"/>
    </source>
</evidence>
<name>A0A0L0V802_9BASI</name>
<feature type="compositionally biased region" description="Low complexity" evidence="1">
    <location>
        <begin position="41"/>
        <end position="53"/>
    </location>
</feature>